<keyword evidence="3" id="KW-1003">Cell membrane</keyword>
<evidence type="ECO:0000256" key="3">
    <source>
        <dbReference type="ARBA" id="ARBA00022475"/>
    </source>
</evidence>
<keyword evidence="2 9" id="KW-0813">Transport</keyword>
<proteinExistence type="inferred from homology"/>
<evidence type="ECO:0000313" key="12">
    <source>
        <dbReference type="Proteomes" id="UP000739565"/>
    </source>
</evidence>
<dbReference type="RefSeq" id="WP_259662283.1">
    <property type="nucleotide sequence ID" value="NZ_JAHXRI010000025.1"/>
</dbReference>
<dbReference type="EMBL" id="JAHXRI010000025">
    <property type="protein sequence ID" value="MBZ1351872.1"/>
    <property type="molecule type" value="Genomic_DNA"/>
</dbReference>
<dbReference type="GO" id="GO:0022857">
    <property type="term" value="F:transmembrane transporter activity"/>
    <property type="evidence" value="ECO:0007669"/>
    <property type="project" value="UniProtKB-UniRule"/>
</dbReference>
<organism evidence="11 12">
    <name type="scientific">Zwartia hollandica</name>
    <dbReference type="NCBI Taxonomy" id="324606"/>
    <lineage>
        <taxon>Bacteria</taxon>
        <taxon>Pseudomonadati</taxon>
        <taxon>Pseudomonadota</taxon>
        <taxon>Betaproteobacteria</taxon>
        <taxon>Burkholderiales</taxon>
        <taxon>Alcaligenaceae</taxon>
        <taxon>Zwartia</taxon>
    </lineage>
</organism>
<comment type="function">
    <text evidence="9">Part of the tripartite ATP-independent periplasmic (TRAP) transport system.</text>
</comment>
<dbReference type="Proteomes" id="UP000739565">
    <property type="component" value="Unassembled WGS sequence"/>
</dbReference>
<name>A0A953NAJ5_9BURK</name>
<evidence type="ECO:0000256" key="9">
    <source>
        <dbReference type="RuleBase" id="RU369079"/>
    </source>
</evidence>
<evidence type="ECO:0000256" key="8">
    <source>
        <dbReference type="ARBA" id="ARBA00038436"/>
    </source>
</evidence>
<dbReference type="GO" id="GO:0005886">
    <property type="term" value="C:plasma membrane"/>
    <property type="evidence" value="ECO:0007669"/>
    <property type="project" value="UniProtKB-SubCell"/>
</dbReference>
<keyword evidence="4 9" id="KW-0997">Cell inner membrane</keyword>
<keyword evidence="7 9" id="KW-0472">Membrane</keyword>
<comment type="subunit">
    <text evidence="9">The complex comprises the extracytoplasmic solute receptor protein and the two transmembrane proteins.</text>
</comment>
<keyword evidence="12" id="KW-1185">Reference proteome</keyword>
<evidence type="ECO:0000256" key="6">
    <source>
        <dbReference type="ARBA" id="ARBA00022989"/>
    </source>
</evidence>
<sequence length="177" mass="20121">MNASIDESRFASLVRKLTNLQLIICELVLGTLAVCISVDALLRWSVNWSILVVDELGGYALVCLAFFGFSIALHEKALFRVDAFYDWLSPINRARYQLVFDILTLAFMLLLLWHFWGLVTRSHAKEISALTILRTPLWIPQLLMVVGALSTTLVLVVHIINDYKLLFKTDRKEVLNG</sequence>
<evidence type="ECO:0000313" key="11">
    <source>
        <dbReference type="EMBL" id="MBZ1351872.1"/>
    </source>
</evidence>
<evidence type="ECO:0000259" key="10">
    <source>
        <dbReference type="Pfam" id="PF04290"/>
    </source>
</evidence>
<comment type="caution">
    <text evidence="11">The sequence shown here is derived from an EMBL/GenBank/DDBJ whole genome shotgun (WGS) entry which is preliminary data.</text>
</comment>
<keyword evidence="5 9" id="KW-0812">Transmembrane</keyword>
<keyword evidence="6 9" id="KW-1133">Transmembrane helix</keyword>
<evidence type="ECO:0000256" key="4">
    <source>
        <dbReference type="ARBA" id="ARBA00022519"/>
    </source>
</evidence>
<dbReference type="PANTHER" id="PTHR35011">
    <property type="entry name" value="2,3-DIKETO-L-GULONATE TRAP TRANSPORTER SMALL PERMEASE PROTEIN YIAM"/>
    <property type="match status" value="1"/>
</dbReference>
<comment type="subcellular location">
    <subcellularLocation>
        <location evidence="1 9">Cell inner membrane</location>
        <topology evidence="1 9">Multi-pass membrane protein</topology>
    </subcellularLocation>
</comment>
<dbReference type="GO" id="GO:0015740">
    <property type="term" value="P:C4-dicarboxylate transport"/>
    <property type="evidence" value="ECO:0007669"/>
    <property type="project" value="TreeGrafter"/>
</dbReference>
<comment type="similarity">
    <text evidence="8 9">Belongs to the TRAP transporter small permease family.</text>
</comment>
<feature type="domain" description="Tripartite ATP-independent periplasmic transporters DctQ component" evidence="10">
    <location>
        <begin position="33"/>
        <end position="163"/>
    </location>
</feature>
<feature type="transmembrane region" description="Helical" evidence="9">
    <location>
        <begin position="20"/>
        <end position="44"/>
    </location>
</feature>
<protein>
    <recommendedName>
        <fullName evidence="9">TRAP transporter small permease protein</fullName>
    </recommendedName>
</protein>
<evidence type="ECO:0000256" key="1">
    <source>
        <dbReference type="ARBA" id="ARBA00004429"/>
    </source>
</evidence>
<dbReference type="AlphaFoldDB" id="A0A953NAJ5"/>
<dbReference type="Pfam" id="PF04290">
    <property type="entry name" value="DctQ"/>
    <property type="match status" value="1"/>
</dbReference>
<evidence type="ECO:0000256" key="5">
    <source>
        <dbReference type="ARBA" id="ARBA00022692"/>
    </source>
</evidence>
<feature type="transmembrane region" description="Helical" evidence="9">
    <location>
        <begin position="137"/>
        <end position="160"/>
    </location>
</feature>
<evidence type="ECO:0000256" key="2">
    <source>
        <dbReference type="ARBA" id="ARBA00022448"/>
    </source>
</evidence>
<gene>
    <name evidence="11" type="ORF">KZZ10_14605</name>
</gene>
<dbReference type="InterPro" id="IPR055348">
    <property type="entry name" value="DctQ"/>
</dbReference>
<evidence type="ECO:0000256" key="7">
    <source>
        <dbReference type="ARBA" id="ARBA00023136"/>
    </source>
</evidence>
<dbReference type="PANTHER" id="PTHR35011:SF2">
    <property type="entry name" value="2,3-DIKETO-L-GULONATE TRAP TRANSPORTER SMALL PERMEASE PROTEIN YIAM"/>
    <property type="match status" value="1"/>
</dbReference>
<reference evidence="11" key="1">
    <citation type="submission" date="2021-07" db="EMBL/GenBank/DDBJ databases">
        <title>New genus and species of the family Alcaligenaceae.</title>
        <authorList>
            <person name="Hahn M.W."/>
        </authorList>
    </citation>
    <scope>NUCLEOTIDE SEQUENCE</scope>
    <source>
        <strain evidence="11">LF4-65</strain>
    </source>
</reference>
<dbReference type="InterPro" id="IPR007387">
    <property type="entry name" value="TRAP_DctQ"/>
</dbReference>
<feature type="transmembrane region" description="Helical" evidence="9">
    <location>
        <begin position="94"/>
        <end position="116"/>
    </location>
</feature>
<accession>A0A953NAJ5</accession>
<feature type="transmembrane region" description="Helical" evidence="9">
    <location>
        <begin position="56"/>
        <end position="74"/>
    </location>
</feature>